<proteinExistence type="predicted"/>
<evidence type="ECO:0000313" key="2">
    <source>
        <dbReference type="EMBL" id="SHK63327.1"/>
    </source>
</evidence>
<evidence type="ECO:0000256" key="1">
    <source>
        <dbReference type="SAM" id="MobiDB-lite"/>
    </source>
</evidence>
<organism evidence="2 3">
    <name type="scientific">Paraburkholderia terricola</name>
    <dbReference type="NCBI Taxonomy" id="169427"/>
    <lineage>
        <taxon>Bacteria</taxon>
        <taxon>Pseudomonadati</taxon>
        <taxon>Pseudomonadota</taxon>
        <taxon>Betaproteobacteria</taxon>
        <taxon>Burkholderiales</taxon>
        <taxon>Burkholderiaceae</taxon>
        <taxon>Paraburkholderia</taxon>
    </lineage>
</organism>
<dbReference type="AlphaFoldDB" id="A0A1M6U299"/>
<gene>
    <name evidence="2" type="ORF">SAMN05192548_103043</name>
</gene>
<dbReference type="Proteomes" id="UP000184395">
    <property type="component" value="Unassembled WGS sequence"/>
</dbReference>
<reference evidence="2 3" key="1">
    <citation type="submission" date="2016-11" db="EMBL/GenBank/DDBJ databases">
        <authorList>
            <person name="Jaros S."/>
            <person name="Januszkiewicz K."/>
            <person name="Wedrychowicz H."/>
        </authorList>
    </citation>
    <scope>NUCLEOTIDE SEQUENCE [LARGE SCALE GENOMIC DNA]</scope>
    <source>
        <strain evidence="2 3">LMG 20594</strain>
    </source>
</reference>
<name>A0A1M6U299_9BURK</name>
<feature type="region of interest" description="Disordered" evidence="1">
    <location>
        <begin position="46"/>
        <end position="68"/>
    </location>
</feature>
<dbReference type="EMBL" id="FRAB01000030">
    <property type="protein sequence ID" value="SHK63327.1"/>
    <property type="molecule type" value="Genomic_DNA"/>
</dbReference>
<accession>A0A1M6U299</accession>
<sequence length="68" mass="7707">MVNFGRLRSHERFASEVLFGPQAAKNRRCFHGQVLKHGRSLYKASMNKRPGNMECSSPQSYKRPDGPG</sequence>
<protein>
    <submittedName>
        <fullName evidence="2">Uncharacterized protein</fullName>
    </submittedName>
</protein>
<evidence type="ECO:0000313" key="3">
    <source>
        <dbReference type="Proteomes" id="UP000184395"/>
    </source>
</evidence>